<dbReference type="EMBL" id="CP117267">
    <property type="protein sequence ID" value="WFS24177.1"/>
    <property type="molecule type" value="Genomic_DNA"/>
</dbReference>
<evidence type="ECO:0008006" key="4">
    <source>
        <dbReference type="Google" id="ProtNLM"/>
    </source>
</evidence>
<gene>
    <name evidence="2" type="ORF">PR018_06690</name>
</gene>
<feature type="region of interest" description="Disordered" evidence="1">
    <location>
        <begin position="60"/>
        <end position="80"/>
    </location>
</feature>
<proteinExistence type="predicted"/>
<keyword evidence="3" id="KW-1185">Reference proteome</keyword>
<dbReference type="Proteomes" id="UP000318939">
    <property type="component" value="Chromosome"/>
</dbReference>
<organism evidence="2 3">
    <name type="scientific">Rhizobium rhododendri</name>
    <dbReference type="NCBI Taxonomy" id="2506430"/>
    <lineage>
        <taxon>Bacteria</taxon>
        <taxon>Pseudomonadati</taxon>
        <taxon>Pseudomonadota</taxon>
        <taxon>Alphaproteobacteria</taxon>
        <taxon>Hyphomicrobiales</taxon>
        <taxon>Rhizobiaceae</taxon>
        <taxon>Rhizobium/Agrobacterium group</taxon>
        <taxon>Rhizobium</taxon>
    </lineage>
</organism>
<reference evidence="2" key="2">
    <citation type="journal article" date="2023" name="MicrobiologyOpen">
        <title>Genomics of the tumorigenes clade of the family Rhizobiaceae and description of Rhizobium rhododendri sp. nov.</title>
        <authorList>
            <person name="Kuzmanovic N."/>
            <person name="diCenzo G.C."/>
            <person name="Bunk B."/>
            <person name="Sproeer C."/>
            <person name="Fruehling A."/>
            <person name="Neumann-Schaal M."/>
            <person name="Overmann J."/>
            <person name="Smalla K."/>
        </authorList>
    </citation>
    <scope>NUCLEOTIDE SEQUENCE</scope>
    <source>
        <strain evidence="2">Rho-6.2</strain>
    </source>
</reference>
<accession>A0ABY8IKE6</accession>
<evidence type="ECO:0000313" key="2">
    <source>
        <dbReference type="EMBL" id="WFS24177.1"/>
    </source>
</evidence>
<protein>
    <recommendedName>
        <fullName evidence="4">Molecular chaperone DnaJ</fullName>
    </recommendedName>
</protein>
<dbReference type="RefSeq" id="WP_142828839.1">
    <property type="nucleotide sequence ID" value="NZ_CP117267.1"/>
</dbReference>
<evidence type="ECO:0000313" key="3">
    <source>
        <dbReference type="Proteomes" id="UP000318939"/>
    </source>
</evidence>
<sequence length="169" mass="18573">MLFGQSIFQSVLDRLDAEDEEAVFAQPASAHRIQGLNSSFAADVRDGVSVSEARPDQAYLDNLGPEREPLAPEAPSTATQDIEPEECAAPVMPVHLARILPQEVAAELGISAADTLQTLNDKRRSFAKANHPDSVNPLFKEQATTRMKIANLLIDEALRRIEIRARLFK</sequence>
<name>A0ABY8IKE6_9HYPH</name>
<reference evidence="2" key="1">
    <citation type="journal article" date="2019" name="Phytopathology">
        <title>A Novel Group of Rhizobium tumorigenes-Like Agrobacteria Associated with Crown Gall Disease of Rhododendron and Blueberry.</title>
        <authorList>
            <person name="Kuzmanovic N."/>
            <person name="Behrens P."/>
            <person name="Idczak E."/>
            <person name="Wagner S."/>
            <person name="Gotz M."/>
            <person name="Sproer C."/>
            <person name="Bunk B."/>
            <person name="Overmann J."/>
            <person name="Smalla K."/>
        </authorList>
    </citation>
    <scope>NUCLEOTIDE SEQUENCE</scope>
    <source>
        <strain evidence="2">Rho-6.2</strain>
    </source>
</reference>
<evidence type="ECO:0000256" key="1">
    <source>
        <dbReference type="SAM" id="MobiDB-lite"/>
    </source>
</evidence>